<keyword evidence="3" id="KW-1185">Reference proteome</keyword>
<dbReference type="Proteomes" id="UP000215902">
    <property type="component" value="Unassembled WGS sequence"/>
</dbReference>
<feature type="compositionally biased region" description="Polar residues" evidence="1">
    <location>
        <begin position="222"/>
        <end position="231"/>
    </location>
</feature>
<feature type="compositionally biased region" description="Polar residues" evidence="1">
    <location>
        <begin position="154"/>
        <end position="172"/>
    </location>
</feature>
<dbReference type="EMBL" id="NIVC01000667">
    <property type="protein sequence ID" value="PAA78762.1"/>
    <property type="molecule type" value="Genomic_DNA"/>
</dbReference>
<feature type="compositionally biased region" description="Polar residues" evidence="1">
    <location>
        <begin position="33"/>
        <end position="45"/>
    </location>
</feature>
<protein>
    <submittedName>
        <fullName evidence="2">Uncharacterized protein</fullName>
    </submittedName>
</protein>
<name>A0A267G0L7_9PLAT</name>
<sequence>MAARKLAKAPVPPQQQQQQQQQPKHPALEEVVSSISFGAESSSDGGSEVADVRLRGQPSRMVRGTVTDSQQQQQQQRQQSTDQQPRQRRTAYMPNKAPPPPPPLTQHQSPAKPPERPASASSAATIVHQTVYTRAKEPDSTSRRTNLFAPTPRPLSQQPQPWAVNNGSLSRKFSSDSRRSLYMPGQQAGGDGHRGGGHTLKGRLTNLFRRKSRKPLPEQEQQRWTGNQTYWQQQQQQQQQRQRRHSGGSTPTTAFASQQQQPPPPQSPHQLASRKSLHTFTYTDAKIYHPNNNMQHIAGPANVNPTASAVATPSPGPRVLKSQAPQPPPPSSTSPAAAEEDSSNRNTVWWDMRTMGATRSAYSTDVLLVRNPEPMPDYETETTRF</sequence>
<evidence type="ECO:0000313" key="2">
    <source>
        <dbReference type="EMBL" id="PAA78762.1"/>
    </source>
</evidence>
<reference evidence="2 3" key="1">
    <citation type="submission" date="2017-06" db="EMBL/GenBank/DDBJ databases">
        <title>A platform for efficient transgenesis in Macrostomum lignano, a flatworm model organism for stem cell research.</title>
        <authorList>
            <person name="Berezikov E."/>
        </authorList>
    </citation>
    <scope>NUCLEOTIDE SEQUENCE [LARGE SCALE GENOMIC DNA]</scope>
    <source>
        <strain evidence="2">DV1</strain>
        <tissue evidence="2">Whole organism</tissue>
    </source>
</reference>
<proteinExistence type="predicted"/>
<accession>A0A267G0L7</accession>
<gene>
    <name evidence="2" type="ORF">BOX15_Mlig000724g3</name>
</gene>
<organism evidence="2 3">
    <name type="scientific">Macrostomum lignano</name>
    <dbReference type="NCBI Taxonomy" id="282301"/>
    <lineage>
        <taxon>Eukaryota</taxon>
        <taxon>Metazoa</taxon>
        <taxon>Spiralia</taxon>
        <taxon>Lophotrochozoa</taxon>
        <taxon>Platyhelminthes</taxon>
        <taxon>Rhabditophora</taxon>
        <taxon>Macrostomorpha</taxon>
        <taxon>Macrostomida</taxon>
        <taxon>Macrostomidae</taxon>
        <taxon>Macrostomum</taxon>
    </lineage>
</organism>
<feature type="compositionally biased region" description="Low complexity" evidence="1">
    <location>
        <begin position="14"/>
        <end position="23"/>
    </location>
</feature>
<feature type="region of interest" description="Disordered" evidence="1">
    <location>
        <begin position="1"/>
        <end position="273"/>
    </location>
</feature>
<feature type="compositionally biased region" description="Polar residues" evidence="1">
    <location>
        <begin position="247"/>
        <end position="256"/>
    </location>
</feature>
<dbReference type="AlphaFoldDB" id="A0A267G0L7"/>
<feature type="region of interest" description="Disordered" evidence="1">
    <location>
        <begin position="291"/>
        <end position="347"/>
    </location>
</feature>
<feature type="compositionally biased region" description="Low complexity" evidence="1">
    <location>
        <begin position="67"/>
        <end position="84"/>
    </location>
</feature>
<evidence type="ECO:0000313" key="3">
    <source>
        <dbReference type="Proteomes" id="UP000215902"/>
    </source>
</evidence>
<evidence type="ECO:0000256" key="1">
    <source>
        <dbReference type="SAM" id="MobiDB-lite"/>
    </source>
</evidence>
<comment type="caution">
    <text evidence="2">The sequence shown here is derived from an EMBL/GenBank/DDBJ whole genome shotgun (WGS) entry which is preliminary data.</text>
</comment>